<protein>
    <submittedName>
        <fullName evidence="4">Type IV pilus assembly protein PilX</fullName>
    </submittedName>
</protein>
<keyword evidence="1" id="KW-1133">Transmembrane helix</keyword>
<name>A0A328YE07_9BURK</name>
<reference evidence="4 5" key="1">
    <citation type="submission" date="2018-06" db="EMBL/GenBank/DDBJ databases">
        <title>Genomic Encyclopedia of Archaeal and Bacterial Type Strains, Phase II (KMG-II): from individual species to whole genera.</title>
        <authorList>
            <person name="Goeker M."/>
        </authorList>
    </citation>
    <scope>NUCLEOTIDE SEQUENCE [LARGE SCALE GENOMIC DNA]</scope>
    <source>
        <strain evidence="4 5">CFPB 3232</strain>
    </source>
</reference>
<keyword evidence="5" id="KW-1185">Reference proteome</keyword>
<evidence type="ECO:0000313" key="4">
    <source>
        <dbReference type="EMBL" id="RAR71444.1"/>
    </source>
</evidence>
<keyword evidence="1" id="KW-0812">Transmembrane</keyword>
<dbReference type="Proteomes" id="UP000248856">
    <property type="component" value="Unassembled WGS sequence"/>
</dbReference>
<keyword evidence="1" id="KW-0472">Membrane</keyword>
<dbReference type="InterPro" id="IPR025746">
    <property type="entry name" value="PilX_N_dom"/>
</dbReference>
<comment type="caution">
    <text evidence="4">The sequence shown here is derived from an EMBL/GenBank/DDBJ whole genome shotgun (WGS) entry which is preliminary data.</text>
</comment>
<organism evidence="4 5">
    <name type="scientific">Paracidovorax anthurii</name>
    <dbReference type="NCBI Taxonomy" id="78229"/>
    <lineage>
        <taxon>Bacteria</taxon>
        <taxon>Pseudomonadati</taxon>
        <taxon>Pseudomonadota</taxon>
        <taxon>Betaproteobacteria</taxon>
        <taxon>Burkholderiales</taxon>
        <taxon>Comamonadaceae</taxon>
        <taxon>Paracidovorax</taxon>
    </lineage>
</organism>
<sequence>MMPNHLPSPVQPRLSNARAPQTGASLIVVMLILIVVSILGVGGIQIAMMAERATRSDRDKQIAWQATEAGLLDAEYDILGLPAGSATRRDSIFKLKATDISQFISGCGSSGATKGLCAYIPSTKPAWLTVNFDATGSSAATAEFGAFTGRAFPSGTAGIQPAKPPRYIIEPIPDPSYSRTENPEGMRYIYRVTVMGFGPNTDTQTVLQMIYRN</sequence>
<feature type="domain" description="Type 4 fimbrial biogenesis protein PilX N-terminal" evidence="3">
    <location>
        <begin position="23"/>
        <end position="71"/>
    </location>
</feature>
<dbReference type="AlphaFoldDB" id="A0A328YE07"/>
<feature type="transmembrane region" description="Helical" evidence="1">
    <location>
        <begin position="24"/>
        <end position="50"/>
    </location>
</feature>
<evidence type="ECO:0000259" key="3">
    <source>
        <dbReference type="Pfam" id="PF14341"/>
    </source>
</evidence>
<dbReference type="Pfam" id="PF13681">
    <property type="entry name" value="PilX"/>
    <property type="match status" value="1"/>
</dbReference>
<proteinExistence type="predicted"/>
<evidence type="ECO:0000256" key="1">
    <source>
        <dbReference type="SAM" id="Phobius"/>
    </source>
</evidence>
<evidence type="ECO:0000313" key="5">
    <source>
        <dbReference type="Proteomes" id="UP000248856"/>
    </source>
</evidence>
<dbReference type="InterPro" id="IPR025205">
    <property type="entry name" value="PilX/PilW_C"/>
</dbReference>
<feature type="domain" description="PilX/PilW C-terminal" evidence="2">
    <location>
        <begin position="122"/>
        <end position="212"/>
    </location>
</feature>
<evidence type="ECO:0000259" key="2">
    <source>
        <dbReference type="Pfam" id="PF13681"/>
    </source>
</evidence>
<dbReference type="Pfam" id="PF14341">
    <property type="entry name" value="PilX_N"/>
    <property type="match status" value="1"/>
</dbReference>
<accession>A0A328YE07</accession>
<dbReference type="EMBL" id="QLTA01000095">
    <property type="protein sequence ID" value="RAR71444.1"/>
    <property type="molecule type" value="Genomic_DNA"/>
</dbReference>
<gene>
    <name evidence="4" type="ORF">AX018_10958</name>
</gene>